<organism evidence="1 2">
    <name type="scientific">Caenimonas terrae</name>
    <dbReference type="NCBI Taxonomy" id="696074"/>
    <lineage>
        <taxon>Bacteria</taxon>
        <taxon>Pseudomonadati</taxon>
        <taxon>Pseudomonadota</taxon>
        <taxon>Betaproteobacteria</taxon>
        <taxon>Burkholderiales</taxon>
        <taxon>Comamonadaceae</taxon>
        <taxon>Caenimonas</taxon>
    </lineage>
</organism>
<keyword evidence="2" id="KW-1185">Reference proteome</keyword>
<protein>
    <submittedName>
        <fullName evidence="1">Uncharacterized protein</fullName>
    </submittedName>
</protein>
<dbReference type="Proteomes" id="UP001596037">
    <property type="component" value="Unassembled WGS sequence"/>
</dbReference>
<name>A0ABW0NEJ5_9BURK</name>
<evidence type="ECO:0000313" key="2">
    <source>
        <dbReference type="Proteomes" id="UP001596037"/>
    </source>
</evidence>
<comment type="caution">
    <text evidence="1">The sequence shown here is derived from an EMBL/GenBank/DDBJ whole genome shotgun (WGS) entry which is preliminary data.</text>
</comment>
<reference evidence="2" key="1">
    <citation type="journal article" date="2019" name="Int. J. Syst. Evol. Microbiol.">
        <title>The Global Catalogue of Microorganisms (GCM) 10K type strain sequencing project: providing services to taxonomists for standard genome sequencing and annotation.</title>
        <authorList>
            <consortium name="The Broad Institute Genomics Platform"/>
            <consortium name="The Broad Institute Genome Sequencing Center for Infectious Disease"/>
            <person name="Wu L."/>
            <person name="Ma J."/>
        </authorList>
    </citation>
    <scope>NUCLEOTIDE SEQUENCE [LARGE SCALE GENOMIC DNA]</scope>
    <source>
        <strain evidence="2">CCUG 57401</strain>
    </source>
</reference>
<accession>A0ABW0NEJ5</accession>
<dbReference type="EMBL" id="JBHSMF010000006">
    <property type="protein sequence ID" value="MFC5497402.1"/>
    <property type="molecule type" value="Genomic_DNA"/>
</dbReference>
<dbReference type="RefSeq" id="WP_376849458.1">
    <property type="nucleotide sequence ID" value="NZ_JBHSMF010000006.1"/>
</dbReference>
<evidence type="ECO:0000313" key="1">
    <source>
        <dbReference type="EMBL" id="MFC5497402.1"/>
    </source>
</evidence>
<proteinExistence type="predicted"/>
<sequence length="75" mass="7710">MHAGAELVAVSEVVAAAAPAYRLTLSLADGSRCSAADVLFALADFGLLQAQEDDFGQHGAQRVFLWPAAPPDGSP</sequence>
<gene>
    <name evidence="1" type="ORF">ACFPOE_07645</name>
</gene>